<dbReference type="SUPFAM" id="SSF52540">
    <property type="entry name" value="P-loop containing nucleoside triphosphate hydrolases"/>
    <property type="match status" value="1"/>
</dbReference>
<accession>A0ABZ1LQ79</accession>
<gene>
    <name evidence="3" type="ORF">OG814_42340</name>
</gene>
<feature type="region of interest" description="Disordered" evidence="1">
    <location>
        <begin position="654"/>
        <end position="688"/>
    </location>
</feature>
<sequence length="772" mass="81221">MTTPAPATTARSAATERTVALATALAPIATGVAAPFLDGGAAFTATLAYGAGAGFLAANYMGRLPTKLREQIPGHDIVHAHRSPLFISTLTTGMALGMGALGGLEGTDALMAGILGLPSIPGIVSLGWWAAVALVPFKLRTVLRRRNHAPVAAAAAATTVYPPNGHLAMSHEAAGIVQAWGHHISHPATGAHKMQILTLRTIAAHRWTGTITAPVGTTVNVTPETVSSVYRVNPDWVFIRPGAHAGERHITVNYQAPAELDPTTLAGAWAKYVATTVMKGSHLEEVQEDPATGGEVAVVVADEHTPRLITPAHDDIVGALRTNTLLCSYTPTPGDPRRGVIRLMKHNPLQEGTPFPGTHVLKISDGGYVQIGRHVSGFPARLQFTDPVLGARHLFIAGVTGSGKGGLVQIVALADHVNGHAILYGDPKGSSNPDIELMACYSGLGEEGVMGALRVAYALLQFRIEESARLKMKNFVATPERPWVRLILDEAHVPLSELVETKKEAKIIVEALAAKARSLGIILTIVNQAVNADKLGSSTAIRTNVIQGGSLVMLRTDSDQAHLASTGFDGIDPGSIPACWDVERPLIYDETIAMKDPKSTFGLGYTLGPGGAAEMMRTFVLESAAPYVDTTAVAYPADWPDWNLRHEIAATPVIDDGKAGGSSSNADNAGSDGDDFSSSLPPSAWNLPKKPETAEEKILRALTDLGDPAGLETVYVHKDQIGALAGLEGPTLSNTLSTLVKANKTHRQVKDGKEIRGYYGLGPAPTEASTDN</sequence>
<keyword evidence="4" id="KW-1185">Reference proteome</keyword>
<feature type="transmembrane region" description="Helical" evidence="2">
    <location>
        <begin position="19"/>
        <end position="37"/>
    </location>
</feature>
<feature type="compositionally biased region" description="Low complexity" evidence="1">
    <location>
        <begin position="661"/>
        <end position="679"/>
    </location>
</feature>
<reference evidence="3 4" key="1">
    <citation type="submission" date="2022-10" db="EMBL/GenBank/DDBJ databases">
        <title>The complete genomes of actinobacterial strains from the NBC collection.</title>
        <authorList>
            <person name="Joergensen T.S."/>
            <person name="Alvarez Arevalo M."/>
            <person name="Sterndorff E.B."/>
            <person name="Faurdal D."/>
            <person name="Vuksanovic O."/>
            <person name="Mourched A.-S."/>
            <person name="Charusanti P."/>
            <person name="Shaw S."/>
            <person name="Blin K."/>
            <person name="Weber T."/>
        </authorList>
    </citation>
    <scope>NUCLEOTIDE SEQUENCE [LARGE SCALE GENOMIC DNA]</scope>
    <source>
        <strain evidence="3 4">NBC_00123</strain>
        <plasmid evidence="3 4">unnamed1</plasmid>
    </source>
</reference>
<organism evidence="3 4">
    <name type="scientific">Streptomyces zaomyceticus</name>
    <dbReference type="NCBI Taxonomy" id="68286"/>
    <lineage>
        <taxon>Bacteria</taxon>
        <taxon>Bacillati</taxon>
        <taxon>Actinomycetota</taxon>
        <taxon>Actinomycetes</taxon>
        <taxon>Kitasatosporales</taxon>
        <taxon>Streptomycetaceae</taxon>
        <taxon>Streptomyces</taxon>
    </lineage>
</organism>
<feature type="transmembrane region" description="Helical" evidence="2">
    <location>
        <begin position="110"/>
        <end position="137"/>
    </location>
</feature>
<evidence type="ECO:0000313" key="4">
    <source>
        <dbReference type="Proteomes" id="UP001622594"/>
    </source>
</evidence>
<evidence type="ECO:0000256" key="1">
    <source>
        <dbReference type="SAM" id="MobiDB-lite"/>
    </source>
</evidence>
<keyword evidence="2" id="KW-0472">Membrane</keyword>
<name>A0ABZ1LQ79_9ACTN</name>
<dbReference type="CDD" id="cd01127">
    <property type="entry name" value="TrwB_TraG_TraD_VirD4"/>
    <property type="match status" value="1"/>
</dbReference>
<feature type="transmembrane region" description="Helical" evidence="2">
    <location>
        <begin position="83"/>
        <end position="104"/>
    </location>
</feature>
<dbReference type="EMBL" id="CP108189">
    <property type="protein sequence ID" value="WTR75894.1"/>
    <property type="molecule type" value="Genomic_DNA"/>
</dbReference>
<dbReference type="RefSeq" id="WP_327166774.1">
    <property type="nucleotide sequence ID" value="NZ_CP108189.1"/>
</dbReference>
<dbReference type="Proteomes" id="UP001622594">
    <property type="component" value="Plasmid unnamed1"/>
</dbReference>
<keyword evidence="2" id="KW-0812">Transmembrane</keyword>
<evidence type="ECO:0000256" key="2">
    <source>
        <dbReference type="SAM" id="Phobius"/>
    </source>
</evidence>
<keyword evidence="3" id="KW-0614">Plasmid</keyword>
<evidence type="ECO:0000313" key="3">
    <source>
        <dbReference type="EMBL" id="WTR75894.1"/>
    </source>
</evidence>
<proteinExistence type="predicted"/>
<protein>
    <submittedName>
        <fullName evidence="3">Type IV secretory system conjugative DNA transfer family protein</fullName>
    </submittedName>
</protein>
<dbReference type="Gene3D" id="3.40.50.300">
    <property type="entry name" value="P-loop containing nucleotide triphosphate hydrolases"/>
    <property type="match status" value="1"/>
</dbReference>
<geneLocation type="plasmid" evidence="3 4">
    <name>unnamed1</name>
</geneLocation>
<keyword evidence="2" id="KW-1133">Transmembrane helix</keyword>
<dbReference type="InterPro" id="IPR027417">
    <property type="entry name" value="P-loop_NTPase"/>
</dbReference>